<organism evidence="1 2">
    <name type="scientific">Gigaspora margarita</name>
    <dbReference type="NCBI Taxonomy" id="4874"/>
    <lineage>
        <taxon>Eukaryota</taxon>
        <taxon>Fungi</taxon>
        <taxon>Fungi incertae sedis</taxon>
        <taxon>Mucoromycota</taxon>
        <taxon>Glomeromycotina</taxon>
        <taxon>Glomeromycetes</taxon>
        <taxon>Diversisporales</taxon>
        <taxon>Gigasporaceae</taxon>
        <taxon>Gigaspora</taxon>
    </lineage>
</organism>
<evidence type="ECO:0000313" key="1">
    <source>
        <dbReference type="EMBL" id="CAG8795102.1"/>
    </source>
</evidence>
<accession>A0ABN7VSA7</accession>
<proteinExistence type="predicted"/>
<name>A0ABN7VSA7_GIGMA</name>
<reference evidence="1 2" key="1">
    <citation type="submission" date="2021-06" db="EMBL/GenBank/DDBJ databases">
        <authorList>
            <person name="Kallberg Y."/>
            <person name="Tangrot J."/>
            <person name="Rosling A."/>
        </authorList>
    </citation>
    <scope>NUCLEOTIDE SEQUENCE [LARGE SCALE GENOMIC DNA]</scope>
    <source>
        <strain evidence="1 2">120-4 pot B 10/14</strain>
    </source>
</reference>
<sequence>SKNYESLIANVQVLISSCEDVHILKCIADYVLKLSNQQIRNIILKSKERIKSKFLEGLKKLENYKAELFKVPIMNPIFCNIIDISKFEYDNIDYGVRNALFNYKIDLESTLIIEINRFQKLEGQIYLDILELCPEHETKCSFERRNFEKARDIFDIPDKQNNKNIIVEENIIIQNQINEEPIILPSNTTVLLNEDSKPGITYIQVYSKKVDTALTYTYKESNLVYFLIVEAKLPHMPFHGVYNKLLRSINDAINSFLIYIAKDAKNITRRLENLLTKLRWIAIFVAEGNYSLIAIKLMDNHQLRLNFSIGETKIPVKSENILDSLFLLSLLNYIKKSVNENLKILKQIEQEIERIKSSSSERNNSMDFLNKIISATLSTPIKIKK</sequence>
<keyword evidence="2" id="KW-1185">Reference proteome</keyword>
<dbReference type="EMBL" id="CAJVQB010020684">
    <property type="protein sequence ID" value="CAG8795102.1"/>
    <property type="molecule type" value="Genomic_DNA"/>
</dbReference>
<gene>
    <name evidence="1" type="ORF">GMARGA_LOCUS21917</name>
</gene>
<protein>
    <submittedName>
        <fullName evidence="1">25427_t:CDS:1</fullName>
    </submittedName>
</protein>
<comment type="caution">
    <text evidence="1">The sequence shown here is derived from an EMBL/GenBank/DDBJ whole genome shotgun (WGS) entry which is preliminary data.</text>
</comment>
<feature type="non-terminal residue" evidence="1">
    <location>
        <position position="1"/>
    </location>
</feature>
<dbReference type="Proteomes" id="UP000789901">
    <property type="component" value="Unassembled WGS sequence"/>
</dbReference>
<evidence type="ECO:0000313" key="2">
    <source>
        <dbReference type="Proteomes" id="UP000789901"/>
    </source>
</evidence>